<gene>
    <name evidence="3" type="ORF">ACFFSA_50445</name>
</gene>
<dbReference type="PANTHER" id="PTHR36846">
    <property type="entry name" value="PROTEIN VIAA"/>
    <property type="match status" value="1"/>
</dbReference>
<evidence type="ECO:0000259" key="2">
    <source>
        <dbReference type="PROSITE" id="PS50234"/>
    </source>
</evidence>
<proteinExistence type="predicted"/>
<evidence type="ECO:0000313" key="4">
    <source>
        <dbReference type="Proteomes" id="UP001589532"/>
    </source>
</evidence>
<sequence length="553" mass="59858">MAAENAKNTKKAKKPLAALKDLAARAGRWLGLAATPAPAKHTKVVDSDRWDERTWTDIYNQARALRDMADDLADRHDYTTDLLRDVWTGAYKAVPQLHELADMDPSRAVNHQVVSSLVESPGFRELRRDTVGDPYAAAMAVLAQGSALRSMLEETREAQQAAKAAQEAQEQAAQAAQQVQAAMEAAAAAADPDGSVPGAAEAQVAEAVAAAEAADQAAAQADAAAQLALAQAGPAIRTAARAAAEEAAGKVREEAELMAAWGVEPERLQRMSFAARADLARRLTGNRLAAYAQLIGRFRAMAGGERARRVEHTTGELVGVTVGDDLSRLVPSELAALAVPTLRADFAVRLAEGRLMVYESRDEEETGQGAIIALVDCSGSMSRRIDGSRPLEPSEVTREAWAKALSLALLDQARASGRDFVGILFSSEDQQQAFHFPKGRADLVDVLEFAEHFFAGWTDFQVPLGQAADVLSDQYNADGSRRGDIVLVTDGDARVTDEWLEQWRQRKHLLGFRVFGVSIAQRPTKVLEELCDNLREISDLLDLDATRDMFRVI</sequence>
<dbReference type="PROSITE" id="PS50234">
    <property type="entry name" value="VWFA"/>
    <property type="match status" value="1"/>
</dbReference>
<dbReference type="SUPFAM" id="SSF53300">
    <property type="entry name" value="vWA-like"/>
    <property type="match status" value="1"/>
</dbReference>
<dbReference type="InterPro" id="IPR036465">
    <property type="entry name" value="vWFA_dom_sf"/>
</dbReference>
<protein>
    <submittedName>
        <fullName evidence="3">VWA domain-containing protein</fullName>
    </submittedName>
</protein>
<evidence type="ECO:0000313" key="3">
    <source>
        <dbReference type="EMBL" id="MFB9631332.1"/>
    </source>
</evidence>
<organism evidence="3 4">
    <name type="scientific">Nonomuraea helvata</name>
    <dbReference type="NCBI Taxonomy" id="37484"/>
    <lineage>
        <taxon>Bacteria</taxon>
        <taxon>Bacillati</taxon>
        <taxon>Actinomycetota</taxon>
        <taxon>Actinomycetes</taxon>
        <taxon>Streptosporangiales</taxon>
        <taxon>Streptosporangiaceae</taxon>
        <taxon>Nonomuraea</taxon>
    </lineage>
</organism>
<dbReference type="EMBL" id="JBHMBW010000104">
    <property type="protein sequence ID" value="MFB9631332.1"/>
    <property type="molecule type" value="Genomic_DNA"/>
</dbReference>
<accession>A0ABV5SI37</accession>
<dbReference type="PANTHER" id="PTHR36846:SF1">
    <property type="entry name" value="PROTEIN VIAA"/>
    <property type="match status" value="1"/>
</dbReference>
<feature type="domain" description="VWFA" evidence="2">
    <location>
        <begin position="370"/>
        <end position="553"/>
    </location>
</feature>
<dbReference type="Proteomes" id="UP001589532">
    <property type="component" value="Unassembled WGS sequence"/>
</dbReference>
<keyword evidence="4" id="KW-1185">Reference proteome</keyword>
<name>A0ABV5SI37_9ACTN</name>
<dbReference type="SMART" id="SM00327">
    <property type="entry name" value="VWA"/>
    <property type="match status" value="1"/>
</dbReference>
<keyword evidence="1" id="KW-0175">Coiled coil</keyword>
<evidence type="ECO:0000256" key="1">
    <source>
        <dbReference type="SAM" id="Coils"/>
    </source>
</evidence>
<comment type="caution">
    <text evidence="3">The sequence shown here is derived from an EMBL/GenBank/DDBJ whole genome shotgun (WGS) entry which is preliminary data.</text>
</comment>
<reference evidence="3 4" key="1">
    <citation type="submission" date="2024-09" db="EMBL/GenBank/DDBJ databases">
        <authorList>
            <person name="Sun Q."/>
            <person name="Mori K."/>
        </authorList>
    </citation>
    <scope>NUCLEOTIDE SEQUENCE [LARGE SCALE GENOMIC DNA]</scope>
    <source>
        <strain evidence="3 4">JCM 3143</strain>
    </source>
</reference>
<dbReference type="Gene3D" id="3.40.50.410">
    <property type="entry name" value="von Willebrand factor, type A domain"/>
    <property type="match status" value="1"/>
</dbReference>
<dbReference type="RefSeq" id="WP_344999926.1">
    <property type="nucleotide sequence ID" value="NZ_BAAAXV010000009.1"/>
</dbReference>
<dbReference type="InterPro" id="IPR002035">
    <property type="entry name" value="VWF_A"/>
</dbReference>
<feature type="coiled-coil region" evidence="1">
    <location>
        <begin position="148"/>
        <end position="185"/>
    </location>
</feature>